<accession>E0W0E6</accession>
<dbReference type="Gene3D" id="3.90.180.10">
    <property type="entry name" value="Medium-chain alcohol dehydrogenases, catalytic domain"/>
    <property type="match status" value="1"/>
</dbReference>
<dbReference type="EMBL" id="AAZO01006700">
    <property type="status" value="NOT_ANNOTATED_CDS"/>
    <property type="molecule type" value="Genomic_DNA"/>
</dbReference>
<dbReference type="RefSeq" id="XP_002431840.1">
    <property type="nucleotide sequence ID" value="XM_002431795.1"/>
</dbReference>
<dbReference type="KEGG" id="phu:Phum_PHUM551020"/>
<dbReference type="OrthoDB" id="9930022at2759"/>
<dbReference type="EnsemblMetazoa" id="PHUM551020-RA">
    <property type="protein sequence ID" value="PHUM551020-PA"/>
    <property type="gene ID" value="PHUM551020"/>
</dbReference>
<dbReference type="STRING" id="121224.E0W0E6"/>
<dbReference type="InterPro" id="IPR020843">
    <property type="entry name" value="ER"/>
</dbReference>
<reference evidence="7" key="2">
    <citation type="submission" date="2007-04" db="EMBL/GenBank/DDBJ databases">
        <title>The genome of the human body louse.</title>
        <authorList>
            <consortium name="The Human Body Louse Genome Consortium"/>
            <person name="Kirkness E."/>
            <person name="Walenz B."/>
            <person name="Hass B."/>
            <person name="Bruggner R."/>
            <person name="Strausberg R."/>
        </authorList>
    </citation>
    <scope>NUCLEOTIDE SEQUENCE</scope>
    <source>
        <strain evidence="7">USDA</strain>
    </source>
</reference>
<evidence type="ECO:0000256" key="4">
    <source>
        <dbReference type="ARBA" id="ARBA00023002"/>
    </source>
</evidence>
<gene>
    <name evidence="8" type="primary">8234621</name>
    <name evidence="7" type="ORF">Phum_PHUM551020</name>
</gene>
<proteinExistence type="inferred from homology"/>
<evidence type="ECO:0000256" key="5">
    <source>
        <dbReference type="ARBA" id="ARBA00023128"/>
    </source>
</evidence>
<feature type="domain" description="Enoyl reductase (ER)" evidence="6">
    <location>
        <begin position="137"/>
        <end position="468"/>
    </location>
</feature>
<dbReference type="Pfam" id="PF13602">
    <property type="entry name" value="ADH_zinc_N_2"/>
    <property type="match status" value="1"/>
</dbReference>
<dbReference type="Proteomes" id="UP000009046">
    <property type="component" value="Unassembled WGS sequence"/>
</dbReference>
<keyword evidence="9" id="KW-1185">Reference proteome</keyword>
<dbReference type="InterPro" id="IPR050700">
    <property type="entry name" value="YIM1/Zinc_Alcohol_DH_Fams"/>
</dbReference>
<reference evidence="7" key="1">
    <citation type="submission" date="2007-04" db="EMBL/GenBank/DDBJ databases">
        <title>Annotation of Pediculus humanus corporis strain USDA.</title>
        <authorList>
            <person name="Kirkness E."/>
            <person name="Hannick L."/>
            <person name="Hass B."/>
            <person name="Bruggner R."/>
            <person name="Lawson D."/>
            <person name="Bidwell S."/>
            <person name="Joardar V."/>
            <person name="Caler E."/>
            <person name="Walenz B."/>
            <person name="Inman J."/>
            <person name="Schobel S."/>
            <person name="Galinsky K."/>
            <person name="Amedeo P."/>
            <person name="Strausberg R."/>
        </authorList>
    </citation>
    <scope>NUCLEOTIDE SEQUENCE</scope>
    <source>
        <strain evidence="7">USDA</strain>
    </source>
</reference>
<dbReference type="InterPro" id="IPR011032">
    <property type="entry name" value="GroES-like_sf"/>
</dbReference>
<dbReference type="eggNOG" id="KOG1198">
    <property type="taxonomic scope" value="Eukaryota"/>
</dbReference>
<dbReference type="SUPFAM" id="SSF51735">
    <property type="entry name" value="NAD(P)-binding Rossmann-fold domains"/>
    <property type="match status" value="1"/>
</dbReference>
<dbReference type="AlphaFoldDB" id="E0W0E6"/>
<evidence type="ECO:0000259" key="6">
    <source>
        <dbReference type="SMART" id="SM00829"/>
    </source>
</evidence>
<dbReference type="SMART" id="SM00829">
    <property type="entry name" value="PKS_ER"/>
    <property type="match status" value="1"/>
</dbReference>
<dbReference type="InterPro" id="IPR037397">
    <property type="entry name" value="RTN4IP1"/>
</dbReference>
<name>E0W0E6_PEDHC</name>
<keyword evidence="3" id="KW-0809">Transit peptide</keyword>
<dbReference type="PANTHER" id="PTHR11695:SF294">
    <property type="entry name" value="RETICULON-4-INTERACTING PROTEIN 1, MITOCHONDRIAL"/>
    <property type="match status" value="1"/>
</dbReference>
<keyword evidence="4 7" id="KW-0560">Oxidoreductase</keyword>
<evidence type="ECO:0000256" key="1">
    <source>
        <dbReference type="ARBA" id="ARBA00004173"/>
    </source>
</evidence>
<dbReference type="InterPro" id="IPR036291">
    <property type="entry name" value="NAD(P)-bd_dom_sf"/>
</dbReference>
<dbReference type="PANTHER" id="PTHR11695">
    <property type="entry name" value="ALCOHOL DEHYDROGENASE RELATED"/>
    <property type="match status" value="1"/>
</dbReference>
<comment type="subcellular location">
    <subcellularLocation>
        <location evidence="1">Mitochondrion</location>
    </subcellularLocation>
</comment>
<dbReference type="CTD" id="8234621"/>
<evidence type="ECO:0000313" key="9">
    <source>
        <dbReference type="Proteomes" id="UP000009046"/>
    </source>
</evidence>
<keyword evidence="5" id="KW-0496">Mitochondrion</keyword>
<dbReference type="Pfam" id="PF08240">
    <property type="entry name" value="ADH_N"/>
    <property type="match status" value="1"/>
</dbReference>
<dbReference type="InterPro" id="IPR013154">
    <property type="entry name" value="ADH-like_N"/>
</dbReference>
<comment type="similarity">
    <text evidence="2">Belongs to the zinc-containing alcohol dehydrogenase family. Quinone oxidoreductase subfamily.</text>
</comment>
<protein>
    <submittedName>
        <fullName evidence="7 8">Zinc binding dehydrogenase, putative</fullName>
        <ecNumber evidence="7">1.6.5.5</ecNumber>
    </submittedName>
</protein>
<dbReference type="EC" id="1.6.5.5" evidence="7"/>
<dbReference type="GO" id="GO:0003960">
    <property type="term" value="F:quinone reductase (NADPH) activity"/>
    <property type="evidence" value="ECO:0007669"/>
    <property type="project" value="UniProtKB-EC"/>
</dbReference>
<dbReference type="GO" id="GO:0005739">
    <property type="term" value="C:mitochondrion"/>
    <property type="evidence" value="ECO:0007669"/>
    <property type="project" value="UniProtKB-SubCell"/>
</dbReference>
<dbReference type="OMA" id="MHQWKEG"/>
<sequence length="471" mass="52815">MDEIFFHISRHFENLQIYLTSCLQQGRYLAISLSDELSVQIQQIWNQSWSNQLNNTFRNLITLIRNATRQCSTVLAQPNQMYSQLAELATVEMPVFYPGSAGFIVGAAFGLLLGLSWNQGVIPGQRMKAVVCMAYDGLDALSCIDDAIIPTVMKPQQILIQVKAASIDIIDIKISCGFGRFLRKNFYSDSKNELPITLGRDCSGVIVEIGPKVNKFEIGDNVWVAVPFWCSGTLAEYIIANENMVSKMPSHISFEEASSLPYSGCLAYNACVRAGIVENDNEKNKKRVLIYSGVSPVGCIACQLAKYYNWEVTVTCLAKADPVAKKLKADKVVAYENIQMENELLQDQFDVVLNTVGGVTHESCLKLCKPEGLVVSTVPEHMYNDNFKFPWSLFQTVAVKIKCLWKKVFGNVNEWDDFNISAETLDKLRILVEKGYLLPVVDEVYEPHDVIRALQHCDSVEAIGKTVIRFR</sequence>
<reference evidence="8" key="3">
    <citation type="submission" date="2020-05" db="UniProtKB">
        <authorList>
            <consortium name="EnsemblMetazoa"/>
        </authorList>
    </citation>
    <scope>IDENTIFICATION</scope>
    <source>
        <strain evidence="8">USDA</strain>
    </source>
</reference>
<evidence type="ECO:0000313" key="7">
    <source>
        <dbReference type="EMBL" id="EEB19102.1"/>
    </source>
</evidence>
<dbReference type="HOGENOM" id="CLU_026673_3_3_1"/>
<evidence type="ECO:0000256" key="2">
    <source>
        <dbReference type="ARBA" id="ARBA00010371"/>
    </source>
</evidence>
<dbReference type="CDD" id="cd08248">
    <property type="entry name" value="RTN4I1"/>
    <property type="match status" value="1"/>
</dbReference>
<evidence type="ECO:0000256" key="3">
    <source>
        <dbReference type="ARBA" id="ARBA00022946"/>
    </source>
</evidence>
<dbReference type="GeneID" id="8234621"/>
<dbReference type="Gene3D" id="3.40.50.720">
    <property type="entry name" value="NAD(P)-binding Rossmann-like Domain"/>
    <property type="match status" value="1"/>
</dbReference>
<evidence type="ECO:0000313" key="8">
    <source>
        <dbReference type="EnsemblMetazoa" id="PHUM551020-PA"/>
    </source>
</evidence>
<dbReference type="InParanoid" id="E0W0E6"/>
<dbReference type="SUPFAM" id="SSF50129">
    <property type="entry name" value="GroES-like"/>
    <property type="match status" value="1"/>
</dbReference>
<dbReference type="EMBL" id="DS235858">
    <property type="protein sequence ID" value="EEB19102.1"/>
    <property type="molecule type" value="Genomic_DNA"/>
</dbReference>
<dbReference type="VEuPathDB" id="VectorBase:PHUM551020"/>
<organism>
    <name type="scientific">Pediculus humanus subsp. corporis</name>
    <name type="common">Body louse</name>
    <dbReference type="NCBI Taxonomy" id="121224"/>
    <lineage>
        <taxon>Eukaryota</taxon>
        <taxon>Metazoa</taxon>
        <taxon>Ecdysozoa</taxon>
        <taxon>Arthropoda</taxon>
        <taxon>Hexapoda</taxon>
        <taxon>Insecta</taxon>
        <taxon>Pterygota</taxon>
        <taxon>Neoptera</taxon>
        <taxon>Paraneoptera</taxon>
        <taxon>Psocodea</taxon>
        <taxon>Troctomorpha</taxon>
        <taxon>Phthiraptera</taxon>
        <taxon>Anoplura</taxon>
        <taxon>Pediculidae</taxon>
        <taxon>Pediculus</taxon>
    </lineage>
</organism>